<dbReference type="SUPFAM" id="SSF75632">
    <property type="entry name" value="Cullin homology domain"/>
    <property type="match status" value="1"/>
</dbReference>
<dbReference type="STRING" id="1314777.A0A164R3K9"/>
<sequence length="655" mass="74945">MALERCVVSIAADLRNKEEEGLPALSSIVDLWSWFNHKVNLLRTILVALDRGYLMEKHLPGVRELGYTLWRKNIYEDALLASRVVDGIVAWSNLERNTSLPQSRPLIQSLIESLRSLAMYNALFEETYVSQTIDFYTAESATREGDLSPREFLAHAEKRVKEEEARCQDLLPKPTMIATVSATERCLWGNHASALAKKAIVPLLDSHDTDGIKQMYRLFARVDSLKVMREAYQDHLSILVMKTVKEPKGGDENMIQLLLNIKAFCDGLAKEFRDRELGYATTKAFEKGFAGRSGKPAEMIAKYIDSAMRKGQRGASDADFRSLLENVLILYRFTPDKDVFRTFYSRGLAKRLLLSRSASDDLEKEVIKILREDYDPEFGKGDEMFKDLALSRDLVEEFRRAAKSMSDVARALSVSVLQYSSWPIAQKKKTTRNEIDLPSDMQSALTQFSEFYKSKHGSRKLDWFHSLGTVTMTARFKNGTKELTLSLYQAVVLRQFTGDERLQYDDVKAATGLDDRDLKITLQSLACGKKRVLRKLPPGREVEGTDSFIFNQDFTDPKRNLQIPGIQQQETVEENKQTTEHIEEDRKFYLDAAIVRIMKAKKSLPAEKLKTETIDAVKAHFRPSVTMIKQRIENLVEQEYIRRDDDDMNIYVYVA</sequence>
<dbReference type="AlphaFoldDB" id="A0A164R3K9"/>
<dbReference type="InterPro" id="IPR045093">
    <property type="entry name" value="Cullin"/>
</dbReference>
<dbReference type="Proteomes" id="UP000076722">
    <property type="component" value="Unassembled WGS sequence"/>
</dbReference>
<dbReference type="Gene3D" id="3.30.230.130">
    <property type="entry name" value="Cullin, Chain C, Domain 2"/>
    <property type="match status" value="1"/>
</dbReference>
<protein>
    <submittedName>
        <fullName evidence="7">Cullin-domain-containing protein</fullName>
    </submittedName>
</protein>
<keyword evidence="2" id="KW-1017">Isopeptide bond</keyword>
<dbReference type="SMART" id="SM00182">
    <property type="entry name" value="CULLIN"/>
    <property type="match status" value="1"/>
</dbReference>
<dbReference type="InterPro" id="IPR036317">
    <property type="entry name" value="Cullin_homology_sf"/>
</dbReference>
<dbReference type="Pfam" id="PF00888">
    <property type="entry name" value="Cullin"/>
    <property type="match status" value="1"/>
</dbReference>
<dbReference type="EMBL" id="KV419422">
    <property type="protein sequence ID" value="KZS90221.1"/>
    <property type="molecule type" value="Genomic_DNA"/>
</dbReference>
<dbReference type="OrthoDB" id="27073at2759"/>
<dbReference type="Pfam" id="PF26557">
    <property type="entry name" value="Cullin_AB"/>
    <property type="match status" value="1"/>
</dbReference>
<dbReference type="InterPro" id="IPR016158">
    <property type="entry name" value="Cullin_homology"/>
</dbReference>
<dbReference type="PROSITE" id="PS50069">
    <property type="entry name" value="CULLIN_2"/>
    <property type="match status" value="1"/>
</dbReference>
<keyword evidence="8" id="KW-1185">Reference proteome</keyword>
<evidence type="ECO:0000256" key="5">
    <source>
        <dbReference type="RuleBase" id="RU003829"/>
    </source>
</evidence>
<dbReference type="InterPro" id="IPR019559">
    <property type="entry name" value="Cullin_neddylation_domain"/>
</dbReference>
<feature type="domain" description="Cullin family profile" evidence="6">
    <location>
        <begin position="295"/>
        <end position="526"/>
    </location>
</feature>
<dbReference type="FunFam" id="1.10.10.10:FF:000014">
    <property type="entry name" value="Cullin 1"/>
    <property type="match status" value="1"/>
</dbReference>
<dbReference type="GO" id="GO:0031625">
    <property type="term" value="F:ubiquitin protein ligase binding"/>
    <property type="evidence" value="ECO:0007669"/>
    <property type="project" value="InterPro"/>
</dbReference>
<dbReference type="InterPro" id="IPR059120">
    <property type="entry name" value="Cullin-like_AB"/>
</dbReference>
<evidence type="ECO:0000256" key="4">
    <source>
        <dbReference type="PROSITE-ProRule" id="PRU00330"/>
    </source>
</evidence>
<name>A0A164R3K9_9AGAM</name>
<dbReference type="SUPFAM" id="SSF74788">
    <property type="entry name" value="Cullin repeat-like"/>
    <property type="match status" value="1"/>
</dbReference>
<dbReference type="SMART" id="SM00884">
    <property type="entry name" value="Cullin_Nedd8"/>
    <property type="match status" value="1"/>
</dbReference>
<evidence type="ECO:0000256" key="1">
    <source>
        <dbReference type="ARBA" id="ARBA00006019"/>
    </source>
</evidence>
<organism evidence="7 8">
    <name type="scientific">Sistotremastrum niveocremeum HHB9708</name>
    <dbReference type="NCBI Taxonomy" id="1314777"/>
    <lineage>
        <taxon>Eukaryota</taxon>
        <taxon>Fungi</taxon>
        <taxon>Dikarya</taxon>
        <taxon>Basidiomycota</taxon>
        <taxon>Agaricomycotina</taxon>
        <taxon>Agaricomycetes</taxon>
        <taxon>Sistotremastrales</taxon>
        <taxon>Sistotremastraceae</taxon>
        <taxon>Sertulicium</taxon>
        <taxon>Sertulicium niveocremeum</taxon>
    </lineage>
</organism>
<dbReference type="InterPro" id="IPR016159">
    <property type="entry name" value="Cullin_repeat-like_dom_sf"/>
</dbReference>
<proteinExistence type="inferred from homology"/>
<dbReference type="Gene3D" id="1.10.10.10">
    <property type="entry name" value="Winged helix-like DNA-binding domain superfamily/Winged helix DNA-binding domain"/>
    <property type="match status" value="1"/>
</dbReference>
<dbReference type="InterPro" id="IPR036388">
    <property type="entry name" value="WH-like_DNA-bd_sf"/>
</dbReference>
<dbReference type="Gene3D" id="1.20.1310.10">
    <property type="entry name" value="Cullin Repeats"/>
    <property type="match status" value="4"/>
</dbReference>
<gene>
    <name evidence="7" type="ORF">SISNIDRAFT_475373</name>
</gene>
<evidence type="ECO:0000256" key="3">
    <source>
        <dbReference type="ARBA" id="ARBA00022843"/>
    </source>
</evidence>
<evidence type="ECO:0000256" key="2">
    <source>
        <dbReference type="ARBA" id="ARBA00022499"/>
    </source>
</evidence>
<dbReference type="Pfam" id="PF10557">
    <property type="entry name" value="Cullin_Nedd8"/>
    <property type="match status" value="1"/>
</dbReference>
<evidence type="ECO:0000313" key="7">
    <source>
        <dbReference type="EMBL" id="KZS90221.1"/>
    </source>
</evidence>
<evidence type="ECO:0000313" key="8">
    <source>
        <dbReference type="Proteomes" id="UP000076722"/>
    </source>
</evidence>
<keyword evidence="3" id="KW-0832">Ubl conjugation</keyword>
<dbReference type="InterPro" id="IPR001373">
    <property type="entry name" value="Cullin_N"/>
</dbReference>
<evidence type="ECO:0000259" key="6">
    <source>
        <dbReference type="PROSITE" id="PS50069"/>
    </source>
</evidence>
<dbReference type="GO" id="GO:0006511">
    <property type="term" value="P:ubiquitin-dependent protein catabolic process"/>
    <property type="evidence" value="ECO:0007669"/>
    <property type="project" value="InterPro"/>
</dbReference>
<dbReference type="InterPro" id="IPR036390">
    <property type="entry name" value="WH_DNA-bd_sf"/>
</dbReference>
<dbReference type="SUPFAM" id="SSF46785">
    <property type="entry name" value="Winged helix' DNA-binding domain"/>
    <property type="match status" value="1"/>
</dbReference>
<dbReference type="PANTHER" id="PTHR11932">
    <property type="entry name" value="CULLIN"/>
    <property type="match status" value="1"/>
</dbReference>
<comment type="similarity">
    <text evidence="1 4 5">Belongs to the cullin family.</text>
</comment>
<accession>A0A164R3K9</accession>
<reference evidence="7 8" key="1">
    <citation type="journal article" date="2016" name="Mol. Biol. Evol.">
        <title>Comparative Genomics of Early-Diverging Mushroom-Forming Fungi Provides Insights into the Origins of Lignocellulose Decay Capabilities.</title>
        <authorList>
            <person name="Nagy L.G."/>
            <person name="Riley R."/>
            <person name="Tritt A."/>
            <person name="Adam C."/>
            <person name="Daum C."/>
            <person name="Floudas D."/>
            <person name="Sun H."/>
            <person name="Yadav J.S."/>
            <person name="Pangilinan J."/>
            <person name="Larsson K.H."/>
            <person name="Matsuura K."/>
            <person name="Barry K."/>
            <person name="Labutti K."/>
            <person name="Kuo R."/>
            <person name="Ohm R.A."/>
            <person name="Bhattacharya S.S."/>
            <person name="Shirouzu T."/>
            <person name="Yoshinaga Y."/>
            <person name="Martin F.M."/>
            <person name="Grigoriev I.V."/>
            <person name="Hibbett D.S."/>
        </authorList>
    </citation>
    <scope>NUCLEOTIDE SEQUENCE [LARGE SCALE GENOMIC DNA]</scope>
    <source>
        <strain evidence="7 8">HHB9708</strain>
    </source>
</reference>